<sequence length="110" mass="11889">MPIPTAPPCCAADAPAHQMPSDRSNALIIRSRDAHALNHPPAVEMSILTALPHCAADVPANQLSSDRSNVHDFISELHTPHHPAAIELFSLSTRAELRESGTQWTNSLRS</sequence>
<evidence type="ECO:0000313" key="1">
    <source>
        <dbReference type="EMBL" id="KAJ8680856.1"/>
    </source>
</evidence>
<accession>A0ACC2PBN8</accession>
<organism evidence="1 2">
    <name type="scientific">Eretmocerus hayati</name>
    <dbReference type="NCBI Taxonomy" id="131215"/>
    <lineage>
        <taxon>Eukaryota</taxon>
        <taxon>Metazoa</taxon>
        <taxon>Ecdysozoa</taxon>
        <taxon>Arthropoda</taxon>
        <taxon>Hexapoda</taxon>
        <taxon>Insecta</taxon>
        <taxon>Pterygota</taxon>
        <taxon>Neoptera</taxon>
        <taxon>Endopterygota</taxon>
        <taxon>Hymenoptera</taxon>
        <taxon>Apocrita</taxon>
        <taxon>Proctotrupomorpha</taxon>
        <taxon>Chalcidoidea</taxon>
        <taxon>Aphelinidae</taxon>
        <taxon>Aphelininae</taxon>
        <taxon>Eretmocerus</taxon>
    </lineage>
</organism>
<reference evidence="1" key="1">
    <citation type="submission" date="2023-04" db="EMBL/GenBank/DDBJ databases">
        <title>A chromosome-level genome assembly of the parasitoid wasp Eretmocerus hayati.</title>
        <authorList>
            <person name="Zhong Y."/>
            <person name="Liu S."/>
            <person name="Liu Y."/>
        </authorList>
    </citation>
    <scope>NUCLEOTIDE SEQUENCE</scope>
    <source>
        <strain evidence="1">ZJU_SS_LIU_2023</strain>
    </source>
</reference>
<dbReference type="EMBL" id="CM056742">
    <property type="protein sequence ID" value="KAJ8680856.1"/>
    <property type="molecule type" value="Genomic_DNA"/>
</dbReference>
<keyword evidence="2" id="KW-1185">Reference proteome</keyword>
<gene>
    <name evidence="1" type="ORF">QAD02_016643</name>
</gene>
<comment type="caution">
    <text evidence="1">The sequence shown here is derived from an EMBL/GenBank/DDBJ whole genome shotgun (WGS) entry which is preliminary data.</text>
</comment>
<proteinExistence type="predicted"/>
<name>A0ACC2PBN8_9HYME</name>
<dbReference type="Proteomes" id="UP001239111">
    <property type="component" value="Chromosome 2"/>
</dbReference>
<evidence type="ECO:0000313" key="2">
    <source>
        <dbReference type="Proteomes" id="UP001239111"/>
    </source>
</evidence>
<protein>
    <submittedName>
        <fullName evidence="1">Uncharacterized protein</fullName>
    </submittedName>
</protein>